<evidence type="ECO:0000313" key="2">
    <source>
        <dbReference type="Proteomes" id="UP000514713"/>
    </source>
</evidence>
<dbReference type="RefSeq" id="WP_069068185.1">
    <property type="nucleotide sequence ID" value="NZ_CP054698.1"/>
</dbReference>
<dbReference type="EMBL" id="CP054698">
    <property type="protein sequence ID" value="QMS87840.1"/>
    <property type="molecule type" value="Genomic_DNA"/>
</dbReference>
<reference evidence="2" key="1">
    <citation type="submission" date="2020-06" db="EMBL/GenBank/DDBJ databases">
        <title>Nostoc edaphicum CCNP1411 genome.</title>
        <authorList>
            <person name="Fidor A."/>
            <person name="Grabski M."/>
            <person name="Gawor J."/>
            <person name="Gromadka R."/>
            <person name="Wegrzyn G."/>
            <person name="Mazur-Marzec H."/>
        </authorList>
    </citation>
    <scope>NUCLEOTIDE SEQUENCE [LARGE SCALE GENOMIC DNA]</scope>
    <source>
        <strain evidence="2">CCNP1411</strain>
    </source>
</reference>
<organism evidence="1 2">
    <name type="scientific">Nostoc edaphicum CCNP1411</name>
    <dbReference type="NCBI Taxonomy" id="1472755"/>
    <lineage>
        <taxon>Bacteria</taxon>
        <taxon>Bacillati</taxon>
        <taxon>Cyanobacteriota</taxon>
        <taxon>Cyanophyceae</taxon>
        <taxon>Nostocales</taxon>
        <taxon>Nostocaceae</taxon>
        <taxon>Nostoc</taxon>
    </lineage>
</organism>
<evidence type="ECO:0000313" key="1">
    <source>
        <dbReference type="EMBL" id="QMS87840.1"/>
    </source>
</evidence>
<gene>
    <name evidence="1" type="ORF">HUN01_09680</name>
</gene>
<proteinExistence type="predicted"/>
<dbReference type="AlphaFoldDB" id="A0A7D7QLK4"/>
<keyword evidence="2" id="KW-1185">Reference proteome</keyword>
<sequence length="137" mass="14649">MTDPLTTIAAGAILNLAFQEFAKSGAGEVAKKTVGGAISLAKELRNKITAKFKGNVKAEAAIAAVETDHSPAALNKLEVYLDDAMVDDAVFATELRQVAQQIINIQNQTTSNRDYKNYGRDQINIEKIEGNPKIGGS</sequence>
<accession>A0A7D7QLK4</accession>
<dbReference type="Proteomes" id="UP000514713">
    <property type="component" value="Chromosome"/>
</dbReference>
<name>A0A7D7QLK4_9NOSO</name>
<dbReference type="KEGG" id="ned:HUN01_09680"/>
<protein>
    <submittedName>
        <fullName evidence="1">Uncharacterized protein</fullName>
    </submittedName>
</protein>